<keyword evidence="3" id="KW-1185">Reference proteome</keyword>
<dbReference type="PANTHER" id="PTHR42912">
    <property type="entry name" value="METHYLTRANSFERASE"/>
    <property type="match status" value="1"/>
</dbReference>
<dbReference type="CDD" id="cd02440">
    <property type="entry name" value="AdoMet_MTases"/>
    <property type="match status" value="1"/>
</dbReference>
<evidence type="ECO:0000259" key="1">
    <source>
        <dbReference type="Pfam" id="PF08241"/>
    </source>
</evidence>
<dbReference type="Pfam" id="PF08241">
    <property type="entry name" value="Methyltransf_11"/>
    <property type="match status" value="1"/>
</dbReference>
<dbReference type="GO" id="GO:0032259">
    <property type="term" value="P:methylation"/>
    <property type="evidence" value="ECO:0007669"/>
    <property type="project" value="UniProtKB-KW"/>
</dbReference>
<reference evidence="2" key="1">
    <citation type="submission" date="2021-01" db="EMBL/GenBank/DDBJ databases">
        <title>Whole genome shotgun sequence of Actinocatenispora rupis NBRC 107355.</title>
        <authorList>
            <person name="Komaki H."/>
            <person name="Tamura T."/>
        </authorList>
    </citation>
    <scope>NUCLEOTIDE SEQUENCE</scope>
    <source>
        <strain evidence="2">NBRC 107355</strain>
    </source>
</reference>
<accession>A0A8J3J6W3</accession>
<keyword evidence="2" id="KW-0830">Ubiquinone</keyword>
<dbReference type="AlphaFoldDB" id="A0A8J3J6W3"/>
<keyword evidence="2" id="KW-0489">Methyltransferase</keyword>
<dbReference type="InterPro" id="IPR029063">
    <property type="entry name" value="SAM-dependent_MTases_sf"/>
</dbReference>
<sequence>MSERTAKLQRYWDRHAATYDAQMARIERRFFGDAREWVCGQARGDVLEVAVGTGRNLGHYPPGVRLVGVDFSREMLALARRRAAALGRTVALGVADAHALPFAAGTFDTVVATFSLCAIADDRRAVAEMVRVLCPGGYLLLADHVAGTAWPTRAVQALIELGSVPAGGEHFRRRPIRHVRAAGLTVERHDRYRLGVVERLAARR</sequence>
<organism evidence="2 3">
    <name type="scientific">Actinocatenispora rupis</name>
    <dbReference type="NCBI Taxonomy" id="519421"/>
    <lineage>
        <taxon>Bacteria</taxon>
        <taxon>Bacillati</taxon>
        <taxon>Actinomycetota</taxon>
        <taxon>Actinomycetes</taxon>
        <taxon>Micromonosporales</taxon>
        <taxon>Micromonosporaceae</taxon>
        <taxon>Actinocatenispora</taxon>
    </lineage>
</organism>
<evidence type="ECO:0000313" key="3">
    <source>
        <dbReference type="Proteomes" id="UP000612808"/>
    </source>
</evidence>
<protein>
    <submittedName>
        <fullName evidence="2">Ubiquinone/menaquinone biosynthesis methyltransferase</fullName>
    </submittedName>
</protein>
<feature type="domain" description="Methyltransferase type 11" evidence="1">
    <location>
        <begin position="47"/>
        <end position="140"/>
    </location>
</feature>
<dbReference type="PANTHER" id="PTHR42912:SF93">
    <property type="entry name" value="N6-ADENOSINE-METHYLTRANSFERASE TMT1A"/>
    <property type="match status" value="1"/>
</dbReference>
<evidence type="ECO:0000313" key="2">
    <source>
        <dbReference type="EMBL" id="GID12721.1"/>
    </source>
</evidence>
<dbReference type="Gene3D" id="3.40.50.150">
    <property type="entry name" value="Vaccinia Virus protein VP39"/>
    <property type="match status" value="1"/>
</dbReference>
<gene>
    <name evidence="2" type="primary">ubiE</name>
    <name evidence="2" type="ORF">Aru02nite_36100</name>
</gene>
<dbReference type="InterPro" id="IPR050508">
    <property type="entry name" value="Methyltransf_Superfamily"/>
</dbReference>
<dbReference type="EMBL" id="BOMB01000020">
    <property type="protein sequence ID" value="GID12721.1"/>
    <property type="molecule type" value="Genomic_DNA"/>
</dbReference>
<dbReference type="RefSeq" id="WP_239076758.1">
    <property type="nucleotide sequence ID" value="NZ_BAAAZM010000024.1"/>
</dbReference>
<dbReference type="GO" id="GO:0008757">
    <property type="term" value="F:S-adenosylmethionine-dependent methyltransferase activity"/>
    <property type="evidence" value="ECO:0007669"/>
    <property type="project" value="InterPro"/>
</dbReference>
<dbReference type="Proteomes" id="UP000612808">
    <property type="component" value="Unassembled WGS sequence"/>
</dbReference>
<keyword evidence="2" id="KW-0808">Transferase</keyword>
<name>A0A8J3J6W3_9ACTN</name>
<comment type="caution">
    <text evidence="2">The sequence shown here is derived from an EMBL/GenBank/DDBJ whole genome shotgun (WGS) entry which is preliminary data.</text>
</comment>
<proteinExistence type="predicted"/>
<dbReference type="SUPFAM" id="SSF53335">
    <property type="entry name" value="S-adenosyl-L-methionine-dependent methyltransferases"/>
    <property type="match status" value="1"/>
</dbReference>
<dbReference type="InterPro" id="IPR013216">
    <property type="entry name" value="Methyltransf_11"/>
</dbReference>